<keyword evidence="2" id="KW-1185">Reference proteome</keyword>
<dbReference type="AlphaFoldDB" id="A0A1Y2D8U6"/>
<dbReference type="Gene3D" id="3.30.530.20">
    <property type="match status" value="1"/>
</dbReference>
<dbReference type="GeneID" id="63773240"/>
<gene>
    <name evidence="1" type="ORF">BCR38DRAFT_356571</name>
</gene>
<dbReference type="CDD" id="cd08863">
    <property type="entry name" value="SRPBCC_DUF1857"/>
    <property type="match status" value="1"/>
</dbReference>
<protein>
    <recommendedName>
        <fullName evidence="3">DUF1857-domain-containing protein</fullName>
    </recommendedName>
</protein>
<accession>A0A1Y2D8U6</accession>
<evidence type="ECO:0000313" key="2">
    <source>
        <dbReference type="Proteomes" id="UP000193689"/>
    </source>
</evidence>
<evidence type="ECO:0008006" key="3">
    <source>
        <dbReference type="Google" id="ProtNLM"/>
    </source>
</evidence>
<dbReference type="RefSeq" id="XP_040709737.1">
    <property type="nucleotide sequence ID" value="XM_040857028.1"/>
</dbReference>
<dbReference type="SUPFAM" id="SSF55961">
    <property type="entry name" value="Bet v1-like"/>
    <property type="match status" value="1"/>
</dbReference>
<name>A0A1Y2D8U6_9PEZI</name>
<comment type="caution">
    <text evidence="1">The sequence shown here is derived from an EMBL/GenBank/DDBJ whole genome shotgun (WGS) entry which is preliminary data.</text>
</comment>
<evidence type="ECO:0000313" key="1">
    <source>
        <dbReference type="EMBL" id="ORY55679.1"/>
    </source>
</evidence>
<dbReference type="Pfam" id="PF08982">
    <property type="entry name" value="AtaL"/>
    <property type="match status" value="1"/>
</dbReference>
<dbReference type="OrthoDB" id="2320332at2759"/>
<reference evidence="1 2" key="1">
    <citation type="submission" date="2016-07" db="EMBL/GenBank/DDBJ databases">
        <title>Pervasive Adenine N6-methylation of Active Genes in Fungi.</title>
        <authorList>
            <consortium name="DOE Joint Genome Institute"/>
            <person name="Mondo S.J."/>
            <person name="Dannebaum R.O."/>
            <person name="Kuo R.C."/>
            <person name="Labutti K."/>
            <person name="Haridas S."/>
            <person name="Kuo A."/>
            <person name="Salamov A."/>
            <person name="Ahrendt S.R."/>
            <person name="Lipzen A."/>
            <person name="Sullivan W."/>
            <person name="Andreopoulos W.B."/>
            <person name="Clum A."/>
            <person name="Lindquist E."/>
            <person name="Daum C."/>
            <person name="Ramamoorthy G.K."/>
            <person name="Gryganskyi A."/>
            <person name="Culley D."/>
            <person name="Magnuson J.K."/>
            <person name="James T.Y."/>
            <person name="O'Malley M.A."/>
            <person name="Stajich J.E."/>
            <person name="Spatafora J.W."/>
            <person name="Visel A."/>
            <person name="Grigoriev I.V."/>
        </authorList>
    </citation>
    <scope>NUCLEOTIDE SEQUENCE [LARGE SCALE GENOMIC DNA]</scope>
    <source>
        <strain evidence="1 2">CBS 129021</strain>
    </source>
</reference>
<dbReference type="InterPro" id="IPR015075">
    <property type="entry name" value="AtaL"/>
</dbReference>
<organism evidence="1 2">
    <name type="scientific">Pseudomassariella vexata</name>
    <dbReference type="NCBI Taxonomy" id="1141098"/>
    <lineage>
        <taxon>Eukaryota</taxon>
        <taxon>Fungi</taxon>
        <taxon>Dikarya</taxon>
        <taxon>Ascomycota</taxon>
        <taxon>Pezizomycotina</taxon>
        <taxon>Sordariomycetes</taxon>
        <taxon>Xylariomycetidae</taxon>
        <taxon>Amphisphaeriales</taxon>
        <taxon>Pseudomassariaceae</taxon>
        <taxon>Pseudomassariella</taxon>
    </lineage>
</organism>
<dbReference type="EMBL" id="MCFJ01000026">
    <property type="protein sequence ID" value="ORY55679.1"/>
    <property type="molecule type" value="Genomic_DNA"/>
</dbReference>
<dbReference type="Proteomes" id="UP000193689">
    <property type="component" value="Unassembled WGS sequence"/>
</dbReference>
<dbReference type="InParanoid" id="A0A1Y2D8U6"/>
<dbReference type="STRING" id="1141098.A0A1Y2D8U6"/>
<proteinExistence type="predicted"/>
<sequence length="168" mass="18861">MVNLNFAYTGSINPTGASPILTQTQVWAGLQRKVRHAQEFVPIILECKVTSEEEETAETVLKIVREVKFAPGSGPKADEEQVREVCLHYAPCRVDFKQEDGTTISNIVSEGPDGELMMTYAFEWRHPGMKEGSDKGNELLEKYKKMAKMAVEGSIDTIRRLVREGEIK</sequence>
<dbReference type="InterPro" id="IPR023393">
    <property type="entry name" value="START-like_dom_sf"/>
</dbReference>